<keyword evidence="1" id="KW-0808">Transferase</keyword>
<dbReference type="GO" id="GO:0008168">
    <property type="term" value="F:methyltransferase activity"/>
    <property type="evidence" value="ECO:0007669"/>
    <property type="project" value="UniProtKB-KW"/>
</dbReference>
<evidence type="ECO:0000313" key="1">
    <source>
        <dbReference type="EMBL" id="MBC5581315.1"/>
    </source>
</evidence>
<name>A0A923L0Y7_9FIRM</name>
<protein>
    <submittedName>
        <fullName evidence="1">SAM-dependent methyltransferase</fullName>
    </submittedName>
</protein>
<dbReference type="PANTHER" id="PTHR38451">
    <property type="entry name" value="TRNA (ADENINE(22)-N(1))-METHYLTRANSFERASE"/>
    <property type="match status" value="1"/>
</dbReference>
<dbReference type="Pfam" id="PF12847">
    <property type="entry name" value="Methyltransf_18"/>
    <property type="match status" value="1"/>
</dbReference>
<dbReference type="InterPro" id="IPR029063">
    <property type="entry name" value="SAM-dependent_MTases_sf"/>
</dbReference>
<dbReference type="Proteomes" id="UP000659630">
    <property type="component" value="Unassembled WGS sequence"/>
</dbReference>
<proteinExistence type="predicted"/>
<accession>A0A923L0Y7</accession>
<dbReference type="RefSeq" id="WP_186887674.1">
    <property type="nucleotide sequence ID" value="NZ_JACONZ010000002.1"/>
</dbReference>
<dbReference type="SUPFAM" id="SSF53335">
    <property type="entry name" value="S-adenosyl-L-methionine-dependent methyltransferases"/>
    <property type="match status" value="1"/>
</dbReference>
<dbReference type="Gene3D" id="3.40.50.150">
    <property type="entry name" value="Vaccinia Virus protein VP39"/>
    <property type="match status" value="1"/>
</dbReference>
<comment type="caution">
    <text evidence="1">The sequence shown here is derived from an EMBL/GenBank/DDBJ whole genome shotgun (WGS) entry which is preliminary data.</text>
</comment>
<sequence length="230" mass="24634">MRPLAPGARLAAAAGLVRPGSRAADIGCDHGRLAVFLAESGRCPFVVAADLRPGPLEKARQLVAARGLTGRVDCRLGDGLSVLRPGEVEDVVIAGMGGETIAGILAAAPWVRRQGCNLVLLPASGQPELRRWLCGNGFALLREIPVAEGRYCYTVLQAAYTGEQVSPGPLFCWLGLLRGQRGPAAEAYFAKLLRQLEKELRGRERAGETDLDALRRLADEIGRELAECRE</sequence>
<dbReference type="EMBL" id="JACONZ010000002">
    <property type="protein sequence ID" value="MBC5581315.1"/>
    <property type="molecule type" value="Genomic_DNA"/>
</dbReference>
<evidence type="ECO:0000313" key="2">
    <source>
        <dbReference type="Proteomes" id="UP000659630"/>
    </source>
</evidence>
<dbReference type="GO" id="GO:0032259">
    <property type="term" value="P:methylation"/>
    <property type="evidence" value="ECO:0007669"/>
    <property type="project" value="UniProtKB-KW"/>
</dbReference>
<keyword evidence="1" id="KW-0489">Methyltransferase</keyword>
<reference evidence="1" key="1">
    <citation type="submission" date="2020-08" db="EMBL/GenBank/DDBJ databases">
        <title>Genome public.</title>
        <authorList>
            <person name="Liu C."/>
            <person name="Sun Q."/>
        </authorList>
    </citation>
    <scope>NUCLEOTIDE SEQUENCE</scope>
    <source>
        <strain evidence="1">BX8</strain>
    </source>
</reference>
<gene>
    <name evidence="1" type="ORF">H8S23_07315</name>
</gene>
<keyword evidence="2" id="KW-1185">Reference proteome</keyword>
<dbReference type="PANTHER" id="PTHR38451:SF1">
    <property type="entry name" value="TRNA (ADENINE(22)-N(1))-METHYLTRANSFERASE"/>
    <property type="match status" value="1"/>
</dbReference>
<organism evidence="1 2">
    <name type="scientific">Anaerofilum hominis</name>
    <dbReference type="NCBI Taxonomy" id="2763016"/>
    <lineage>
        <taxon>Bacteria</taxon>
        <taxon>Bacillati</taxon>
        <taxon>Bacillota</taxon>
        <taxon>Clostridia</taxon>
        <taxon>Eubacteriales</taxon>
        <taxon>Oscillospiraceae</taxon>
        <taxon>Anaerofilum</taxon>
    </lineage>
</organism>
<dbReference type="AlphaFoldDB" id="A0A923L0Y7"/>